<dbReference type="Gene3D" id="2.40.260.10">
    <property type="entry name" value="Sortase"/>
    <property type="match status" value="1"/>
</dbReference>
<feature type="compositionally biased region" description="Low complexity" evidence="3">
    <location>
        <begin position="74"/>
        <end position="83"/>
    </location>
</feature>
<dbReference type="EMBL" id="CP159534">
    <property type="protein sequence ID" value="XCJ75633.1"/>
    <property type="molecule type" value="Genomic_DNA"/>
</dbReference>
<dbReference type="NCBIfam" id="NF033747">
    <property type="entry name" value="class_E_sortase"/>
    <property type="match status" value="1"/>
</dbReference>
<feature type="active site" description="Proton donor/acceptor" evidence="2">
    <location>
        <position position="167"/>
    </location>
</feature>
<feature type="active site" description="Acyl-thioester intermediate" evidence="2">
    <location>
        <position position="241"/>
    </location>
</feature>
<dbReference type="GO" id="GO:0016787">
    <property type="term" value="F:hydrolase activity"/>
    <property type="evidence" value="ECO:0007669"/>
    <property type="project" value="UniProtKB-KW"/>
</dbReference>
<dbReference type="Pfam" id="PF04203">
    <property type="entry name" value="Sortase"/>
    <property type="match status" value="1"/>
</dbReference>
<evidence type="ECO:0000256" key="3">
    <source>
        <dbReference type="SAM" id="MobiDB-lite"/>
    </source>
</evidence>
<organism evidence="5">
    <name type="scientific">Streptomyces tabacisoli</name>
    <dbReference type="NCBI Taxonomy" id="3156398"/>
    <lineage>
        <taxon>Bacteria</taxon>
        <taxon>Bacillati</taxon>
        <taxon>Actinomycetota</taxon>
        <taxon>Actinomycetes</taxon>
        <taxon>Kitasatosporales</taxon>
        <taxon>Streptomycetaceae</taxon>
        <taxon>Streptomyces</taxon>
    </lineage>
</organism>
<accession>A0AAU8J5Y3</accession>
<proteinExistence type="predicted"/>
<dbReference type="InterPro" id="IPR053465">
    <property type="entry name" value="Sortase_Class_E"/>
</dbReference>
<evidence type="ECO:0000313" key="5">
    <source>
        <dbReference type="EMBL" id="XCJ75633.1"/>
    </source>
</evidence>
<evidence type="ECO:0000256" key="4">
    <source>
        <dbReference type="SAM" id="Phobius"/>
    </source>
</evidence>
<feature type="transmembrane region" description="Helical" evidence="4">
    <location>
        <begin position="15"/>
        <end position="40"/>
    </location>
</feature>
<feature type="compositionally biased region" description="Low complexity" evidence="3">
    <location>
        <begin position="99"/>
        <end position="109"/>
    </location>
</feature>
<dbReference type="InterPro" id="IPR042003">
    <property type="entry name" value="Sortase_E"/>
</dbReference>
<feature type="compositionally biased region" description="Polar residues" evidence="3">
    <location>
        <begin position="54"/>
        <end position="63"/>
    </location>
</feature>
<protein>
    <submittedName>
        <fullName evidence="5">Class E sortase</fullName>
    </submittedName>
</protein>
<dbReference type="InterPro" id="IPR023365">
    <property type="entry name" value="Sortase_dom-sf"/>
</dbReference>
<evidence type="ECO:0000256" key="2">
    <source>
        <dbReference type="PIRSR" id="PIRSR605754-1"/>
    </source>
</evidence>
<dbReference type="KEGG" id="stac:ABII15_14850"/>
<keyword evidence="4" id="KW-0812">Transmembrane</keyword>
<feature type="region of interest" description="Disordered" evidence="3">
    <location>
        <begin position="54"/>
        <end position="110"/>
    </location>
</feature>
<keyword evidence="4" id="KW-1133">Transmembrane helix</keyword>
<gene>
    <name evidence="5" type="ORF">ABII15_14850</name>
</gene>
<sequence length="263" mass="28429">MVAQGRRARPTPVRVLWGGAEIAVTFGLILLLLVVHQLWWTNRQARAGAQRQVQSLEHQWGQQREQRPEESPSDDGGASAPAAGDDHGDDPEVSGGSGQRSSGRTAAAAPRPSYDQAYAIISIPHLGLRAPVAQGVSKPNVLNHGYVGHYPGTAQPGGAGNFALAGHRNTHGEPFRYINRLRRGDTVSVQTKNATYTYVVDRTLAQTSASDGGVIGPVPRSRVVPSAGYRQPGYYITLTTCTPEFTSRYRLVVWGKLSRMTPR</sequence>
<dbReference type="AlphaFoldDB" id="A0AAU8J5Y3"/>
<reference evidence="5" key="1">
    <citation type="submission" date="2024-06" db="EMBL/GenBank/DDBJ databases">
        <title>Streptomyces sp. strain HUAS MG91 genome sequences.</title>
        <authorList>
            <person name="Mo P."/>
        </authorList>
    </citation>
    <scope>NUCLEOTIDE SEQUENCE</scope>
    <source>
        <strain evidence="5">HUAS MG91</strain>
    </source>
</reference>
<evidence type="ECO:0000256" key="1">
    <source>
        <dbReference type="ARBA" id="ARBA00022801"/>
    </source>
</evidence>
<name>A0AAU8J5Y3_9ACTN</name>
<keyword evidence="4" id="KW-0472">Membrane</keyword>
<dbReference type="SUPFAM" id="SSF63817">
    <property type="entry name" value="Sortase"/>
    <property type="match status" value="1"/>
</dbReference>
<dbReference type="CDD" id="cd05830">
    <property type="entry name" value="Sortase_E"/>
    <property type="match status" value="1"/>
</dbReference>
<dbReference type="InterPro" id="IPR005754">
    <property type="entry name" value="Sortase"/>
</dbReference>
<keyword evidence="1" id="KW-0378">Hydrolase</keyword>